<dbReference type="GO" id="GO:0008168">
    <property type="term" value="F:methyltransferase activity"/>
    <property type="evidence" value="ECO:0007669"/>
    <property type="project" value="UniProtKB-KW"/>
</dbReference>
<accession>A0A2A9EZ27</accession>
<protein>
    <submittedName>
        <fullName evidence="1">Magnesium-protoporphyrin O-methyltransferase</fullName>
    </submittedName>
</protein>
<dbReference type="InterPro" id="IPR029063">
    <property type="entry name" value="SAM-dependent_MTases_sf"/>
</dbReference>
<dbReference type="Proteomes" id="UP000224130">
    <property type="component" value="Unassembled WGS sequence"/>
</dbReference>
<sequence length="213" mass="23268">MSSCCEPQGYEKVFDDREARRAAARYARSGLSTLPRRTLELYRSGVVTGATLLEIGGGIGDFQVEMLRAGIERATCVDLSTGYDAVAADLLAGAGLTGRATRRLGDVVTHPDLAGPADVVALHSVVCCYPDARALVTAAAERARGYLVLAFPRRTWWMRAAGVALNVYPRLRGSDWRFRVHPRDVVVRAATDAGLRLVRTERFAFDHHLVLAR</sequence>
<reference evidence="1 2" key="1">
    <citation type="submission" date="2017-10" db="EMBL/GenBank/DDBJ databases">
        <title>Sequencing the genomes of 1000 actinobacteria strains.</title>
        <authorList>
            <person name="Klenk H.-P."/>
        </authorList>
    </citation>
    <scope>NUCLEOTIDE SEQUENCE [LARGE SCALE GENOMIC DNA]</scope>
    <source>
        <strain evidence="1 2">DSM 21863</strain>
    </source>
</reference>
<comment type="caution">
    <text evidence="1">The sequence shown here is derived from an EMBL/GenBank/DDBJ whole genome shotgun (WGS) entry which is preliminary data.</text>
</comment>
<dbReference type="AlphaFoldDB" id="A0A2A9EZ27"/>
<evidence type="ECO:0000313" key="1">
    <source>
        <dbReference type="EMBL" id="PFG43816.1"/>
    </source>
</evidence>
<organism evidence="1 2">
    <name type="scientific">Isoptericola jiangsuensis</name>
    <dbReference type="NCBI Taxonomy" id="548579"/>
    <lineage>
        <taxon>Bacteria</taxon>
        <taxon>Bacillati</taxon>
        <taxon>Actinomycetota</taxon>
        <taxon>Actinomycetes</taxon>
        <taxon>Micrococcales</taxon>
        <taxon>Promicromonosporaceae</taxon>
        <taxon>Isoptericola</taxon>
    </lineage>
</organism>
<gene>
    <name evidence="1" type="ORF">ATJ88_2529</name>
</gene>
<name>A0A2A9EZ27_9MICO</name>
<dbReference type="SUPFAM" id="SSF53335">
    <property type="entry name" value="S-adenosyl-L-methionine-dependent methyltransferases"/>
    <property type="match status" value="1"/>
</dbReference>
<keyword evidence="2" id="KW-1185">Reference proteome</keyword>
<dbReference type="EMBL" id="PDJJ01000001">
    <property type="protein sequence ID" value="PFG43816.1"/>
    <property type="molecule type" value="Genomic_DNA"/>
</dbReference>
<keyword evidence="1" id="KW-0808">Transferase</keyword>
<dbReference type="CDD" id="cd02440">
    <property type="entry name" value="AdoMet_MTases"/>
    <property type="match status" value="1"/>
</dbReference>
<proteinExistence type="predicted"/>
<dbReference type="GO" id="GO:0032259">
    <property type="term" value="P:methylation"/>
    <property type="evidence" value="ECO:0007669"/>
    <property type="project" value="UniProtKB-KW"/>
</dbReference>
<dbReference type="OrthoDB" id="1550779at2"/>
<dbReference type="Gene3D" id="3.40.50.150">
    <property type="entry name" value="Vaccinia Virus protein VP39"/>
    <property type="match status" value="1"/>
</dbReference>
<dbReference type="RefSeq" id="WP_098464116.1">
    <property type="nucleotide sequence ID" value="NZ_PDJJ01000001.1"/>
</dbReference>
<evidence type="ECO:0000313" key="2">
    <source>
        <dbReference type="Proteomes" id="UP000224130"/>
    </source>
</evidence>
<keyword evidence="1" id="KW-0489">Methyltransferase</keyword>